<keyword evidence="3" id="KW-0805">Transcription regulation</keyword>
<gene>
    <name evidence="10" type="ORF">DV520_03685</name>
</gene>
<evidence type="ECO:0000256" key="7">
    <source>
        <dbReference type="ARBA" id="ARBA00024701"/>
    </source>
</evidence>
<dbReference type="InterPro" id="IPR000943">
    <property type="entry name" value="RNA_pol_sigma70"/>
</dbReference>
<dbReference type="InterPro" id="IPR016371">
    <property type="entry name" value="RNA_pol_sigma-H_factor"/>
</dbReference>
<evidence type="ECO:0000256" key="5">
    <source>
        <dbReference type="ARBA" id="ARBA00023125"/>
    </source>
</evidence>
<dbReference type="SUPFAM" id="SSF46894">
    <property type="entry name" value="C-terminal effector domain of the bipartite response regulators"/>
    <property type="match status" value="1"/>
</dbReference>
<dbReference type="InterPro" id="IPR013249">
    <property type="entry name" value="RNA_pol_sigma70_r4_t2"/>
</dbReference>
<evidence type="ECO:0000256" key="4">
    <source>
        <dbReference type="ARBA" id="ARBA00023082"/>
    </source>
</evidence>
<evidence type="ECO:0000256" key="2">
    <source>
        <dbReference type="ARBA" id="ARBA00021245"/>
    </source>
</evidence>
<dbReference type="SMART" id="SM00421">
    <property type="entry name" value="HTH_LUXR"/>
    <property type="match status" value="1"/>
</dbReference>
<organism evidence="10 11">
    <name type="scientific">Evtepia gabavorous</name>
    <dbReference type="NCBI Taxonomy" id="2211183"/>
    <lineage>
        <taxon>Bacteria</taxon>
        <taxon>Bacillati</taxon>
        <taxon>Bacillota</taxon>
        <taxon>Clostridia</taxon>
        <taxon>Eubacteriales</taxon>
        <taxon>Evtepia</taxon>
    </lineage>
</organism>
<dbReference type="OrthoDB" id="9783788at2"/>
<evidence type="ECO:0000259" key="9">
    <source>
        <dbReference type="PROSITE" id="PS00715"/>
    </source>
</evidence>
<evidence type="ECO:0000256" key="1">
    <source>
        <dbReference type="ARBA" id="ARBA00007788"/>
    </source>
</evidence>
<dbReference type="Pfam" id="PF04542">
    <property type="entry name" value="Sigma70_r2"/>
    <property type="match status" value="1"/>
</dbReference>
<dbReference type="GO" id="GO:0016987">
    <property type="term" value="F:sigma factor activity"/>
    <property type="evidence" value="ECO:0007669"/>
    <property type="project" value="UniProtKB-KW"/>
</dbReference>
<dbReference type="InterPro" id="IPR000792">
    <property type="entry name" value="Tscrpt_reg_LuxR_C"/>
</dbReference>
<evidence type="ECO:0000313" key="11">
    <source>
        <dbReference type="Proteomes" id="UP000260649"/>
    </source>
</evidence>
<dbReference type="InterPro" id="IPR013325">
    <property type="entry name" value="RNA_pol_sigma_r2"/>
</dbReference>
<evidence type="ECO:0000313" key="10">
    <source>
        <dbReference type="EMBL" id="RFT07100.1"/>
    </source>
</evidence>
<name>A0A3E2B4Z8_9FIRM</name>
<dbReference type="PANTHER" id="PTHR30385">
    <property type="entry name" value="SIGMA FACTOR F FLAGELLAR"/>
    <property type="match status" value="1"/>
</dbReference>
<dbReference type="Gene3D" id="1.10.10.10">
    <property type="entry name" value="Winged helix-like DNA-binding domain superfamily/Winged helix DNA-binding domain"/>
    <property type="match status" value="1"/>
</dbReference>
<dbReference type="InterPro" id="IPR036388">
    <property type="entry name" value="WH-like_DNA-bd_sf"/>
</dbReference>
<proteinExistence type="inferred from homology"/>
<feature type="domain" description="RNA polymerase sigma-70" evidence="9">
    <location>
        <begin position="55"/>
        <end position="68"/>
    </location>
</feature>
<evidence type="ECO:0000256" key="6">
    <source>
        <dbReference type="ARBA" id="ARBA00023163"/>
    </source>
</evidence>
<comment type="similarity">
    <text evidence="1">Belongs to the sigma-70 factor family.</text>
</comment>
<dbReference type="GO" id="GO:0003677">
    <property type="term" value="F:DNA binding"/>
    <property type="evidence" value="ECO:0007669"/>
    <property type="project" value="UniProtKB-KW"/>
</dbReference>
<dbReference type="PROSITE" id="PS00715">
    <property type="entry name" value="SIGMA70_1"/>
    <property type="match status" value="1"/>
</dbReference>
<dbReference type="EMBL" id="QQRQ01000004">
    <property type="protein sequence ID" value="RFT07100.1"/>
    <property type="molecule type" value="Genomic_DNA"/>
</dbReference>
<keyword evidence="11" id="KW-1185">Reference proteome</keyword>
<dbReference type="PANTHER" id="PTHR30385:SF1">
    <property type="entry name" value="RNA POLYMERASE SIGMA-H FACTOR"/>
    <property type="match status" value="1"/>
</dbReference>
<dbReference type="PIRSF" id="PIRSF002939">
    <property type="entry name" value="RNA_polymerase_sigma-H_factor"/>
    <property type="match status" value="1"/>
</dbReference>
<comment type="function">
    <text evidence="7">Sigma factors are initiation factors that promote the attachment of RNA polymerase to specific initiation sites and are then released. Sigma-S contributes to the protection against external stress, thus playing a role in cellular fitness and survival.</text>
</comment>
<dbReference type="RefSeq" id="WP_021920739.1">
    <property type="nucleotide sequence ID" value="NZ_CAKXKJ010000001.1"/>
</dbReference>
<dbReference type="InterPro" id="IPR016032">
    <property type="entry name" value="Sig_transdc_resp-reg_C-effctor"/>
</dbReference>
<keyword evidence="4" id="KW-0731">Sigma factor</keyword>
<protein>
    <recommendedName>
        <fullName evidence="2">RNA polymerase sigma factor SigS</fullName>
    </recommendedName>
</protein>
<dbReference type="InterPro" id="IPR014284">
    <property type="entry name" value="RNA_pol_sigma-70_dom"/>
</dbReference>
<evidence type="ECO:0000256" key="3">
    <source>
        <dbReference type="ARBA" id="ARBA00023015"/>
    </source>
</evidence>
<dbReference type="Pfam" id="PF08281">
    <property type="entry name" value="Sigma70_r4_2"/>
    <property type="match status" value="1"/>
</dbReference>
<dbReference type="Gene3D" id="1.20.120.1810">
    <property type="match status" value="1"/>
</dbReference>
<feature type="domain" description="HTH luxR-type" evidence="8">
    <location>
        <begin position="171"/>
        <end position="198"/>
    </location>
</feature>
<comment type="caution">
    <text evidence="10">The sequence shown here is derived from an EMBL/GenBank/DDBJ whole genome shotgun (WGS) entry which is preliminary data.</text>
</comment>
<dbReference type="GeneID" id="97994843"/>
<accession>A0A3E2B4Z8</accession>
<dbReference type="InterPro" id="IPR007627">
    <property type="entry name" value="RNA_pol_sigma70_r2"/>
</dbReference>
<evidence type="ECO:0000259" key="8">
    <source>
        <dbReference type="PROSITE" id="PS00622"/>
    </source>
</evidence>
<dbReference type="PROSITE" id="PS00622">
    <property type="entry name" value="HTH_LUXR_1"/>
    <property type="match status" value="1"/>
</dbReference>
<dbReference type="SUPFAM" id="SSF88946">
    <property type="entry name" value="Sigma2 domain of RNA polymerase sigma factors"/>
    <property type="match status" value="1"/>
</dbReference>
<reference evidence="10 11" key="1">
    <citation type="submission" date="2018-07" db="EMBL/GenBank/DDBJ databases">
        <title>GABA Modulating Bacteria of the Human Gut Microbiota.</title>
        <authorList>
            <person name="Strandwitz P."/>
            <person name="Kim K.H."/>
            <person name="Terekhova D."/>
            <person name="Liu J.K."/>
            <person name="Sharma A."/>
            <person name="Levering J."/>
            <person name="Mcdonald D."/>
            <person name="Dietrich D."/>
            <person name="Ramadhar T.R."/>
            <person name="Lekbua A."/>
            <person name="Mroue N."/>
            <person name="Liston C."/>
            <person name="Stewart E.J."/>
            <person name="Dubin M.J."/>
            <person name="Zengler K."/>
            <person name="Knight R."/>
            <person name="Gilbert J.A."/>
            <person name="Clardy J."/>
            <person name="Lewis K."/>
        </authorList>
    </citation>
    <scope>NUCLEOTIDE SEQUENCE [LARGE SCALE GENOMIC DNA]</scope>
    <source>
        <strain evidence="10 11">KLE1738</strain>
    </source>
</reference>
<dbReference type="Proteomes" id="UP000260649">
    <property type="component" value="Unassembled WGS sequence"/>
</dbReference>
<sequence>MNAEYGKNTSITDETLCARAASGDRAAEETLVLRYSRLVRVCARPFFLAGGDSEDLIQEGMLGLLSAIREFRSDRGARFRTFAELCVRRRIISVVRAAAGGKHSPLNDYVSLDPSLFLAHQDFTFFGTAYHQQRNPEDVVIHEENLSTLEEAIRKGLTGLEAQVLACYLHGLSYAEIAEEVQRSTKSVDNAVQRIRRKIAQYLSRGEYSES</sequence>
<dbReference type="NCBIfam" id="TIGR02937">
    <property type="entry name" value="sigma70-ECF"/>
    <property type="match status" value="1"/>
</dbReference>
<keyword evidence="5" id="KW-0238">DNA-binding</keyword>
<dbReference type="GO" id="GO:0006352">
    <property type="term" value="P:DNA-templated transcription initiation"/>
    <property type="evidence" value="ECO:0007669"/>
    <property type="project" value="InterPro"/>
</dbReference>
<dbReference type="AlphaFoldDB" id="A0A3E2B4Z8"/>
<keyword evidence="6" id="KW-0804">Transcription</keyword>